<dbReference type="EMBL" id="JAACJO010000009">
    <property type="protein sequence ID" value="KAF5354155.1"/>
    <property type="molecule type" value="Genomic_DNA"/>
</dbReference>
<keyword evidence="3" id="KW-1003">Cell membrane</keyword>
<dbReference type="OrthoDB" id="1368at2759"/>
<accession>A0A8H5D5X0</accession>
<feature type="transmembrane region" description="Helical" evidence="9">
    <location>
        <begin position="50"/>
        <end position="72"/>
    </location>
</feature>
<organism evidence="10 11">
    <name type="scientific">Leucocoprinus leucothites</name>
    <dbReference type="NCBI Taxonomy" id="201217"/>
    <lineage>
        <taxon>Eukaryota</taxon>
        <taxon>Fungi</taxon>
        <taxon>Dikarya</taxon>
        <taxon>Basidiomycota</taxon>
        <taxon>Agaricomycotina</taxon>
        <taxon>Agaricomycetes</taxon>
        <taxon>Agaricomycetidae</taxon>
        <taxon>Agaricales</taxon>
        <taxon>Agaricineae</taxon>
        <taxon>Agaricaceae</taxon>
        <taxon>Leucocoprinus</taxon>
    </lineage>
</organism>
<evidence type="ECO:0000256" key="8">
    <source>
        <dbReference type="SAM" id="MobiDB-lite"/>
    </source>
</evidence>
<evidence type="ECO:0000256" key="7">
    <source>
        <dbReference type="ARBA" id="ARBA00023136"/>
    </source>
</evidence>
<feature type="transmembrane region" description="Helical" evidence="9">
    <location>
        <begin position="395"/>
        <end position="414"/>
    </location>
</feature>
<sequence>MTGPAQNPNVRVLFRGILASTSYLINFLSQPSRLLHGRAKELDPLTPSGLLNAILATALFRCWHIIGFFTGWSAAITVLNSRGFNIHVDSVLLDIVGIVLGFAVSYRTTSAFERYDEGTRLWTQIILATRNFSLNPDPEPVKGQTDRQIAEMKAKVLVEKKSILNLLGAFSVAVKHYLRGESGIYYEDLYHFVKFLPAYSLPAGMPERQPNHSYQPTGSSSDTPYTNTLTRRRGGGVTRDNQIRDAALYKKRLTLPLEDEVNLAPASCPPRYHLLDLFPFSLLISRLTRHRPTLPGRKAARLRAKLRNMLVSHNLPLELSFYLSSYIAKTQQRKSADSSTISNLNSALNMLVESLSGLERILTNPIPVSYATHLWSITILYCLLVPIMIWPRLGWLTIPATAIVAFLFFGFLVLGEDIESELSRFAPCPIQTQMKTTDPFGYDRNDLDLDYITSIIKEELRAITSTSPPDISQWAFVDENDCLLADHGGYERISPSKWVEKGCEGIFEALGADPSEPNHGSPAADGQGIAEKKR</sequence>
<keyword evidence="11" id="KW-1185">Reference proteome</keyword>
<comment type="caution">
    <text evidence="10">The sequence shown here is derived from an EMBL/GenBank/DDBJ whole genome shotgun (WGS) entry which is preliminary data.</text>
</comment>
<protein>
    <submittedName>
        <fullName evidence="10">Uncharacterized protein</fullName>
    </submittedName>
</protein>
<dbReference type="GO" id="GO:0005254">
    <property type="term" value="F:chloride channel activity"/>
    <property type="evidence" value="ECO:0007669"/>
    <property type="project" value="InterPro"/>
</dbReference>
<keyword evidence="2" id="KW-0813">Transport</keyword>
<dbReference type="Proteomes" id="UP000559027">
    <property type="component" value="Unassembled WGS sequence"/>
</dbReference>
<dbReference type="PANTHER" id="PTHR33281">
    <property type="entry name" value="UPF0187 PROTEIN YNEE"/>
    <property type="match status" value="1"/>
</dbReference>
<feature type="compositionally biased region" description="Polar residues" evidence="8">
    <location>
        <begin position="211"/>
        <end position="225"/>
    </location>
</feature>
<feature type="transmembrane region" description="Helical" evidence="9">
    <location>
        <begin position="84"/>
        <end position="104"/>
    </location>
</feature>
<dbReference type="AlphaFoldDB" id="A0A8H5D5X0"/>
<dbReference type="InterPro" id="IPR044669">
    <property type="entry name" value="YneE/VCCN1/2-like"/>
</dbReference>
<keyword evidence="6" id="KW-0406">Ion transport</keyword>
<evidence type="ECO:0000256" key="3">
    <source>
        <dbReference type="ARBA" id="ARBA00022475"/>
    </source>
</evidence>
<feature type="region of interest" description="Disordered" evidence="8">
    <location>
        <begin position="207"/>
        <end position="241"/>
    </location>
</feature>
<keyword evidence="4 9" id="KW-0812">Transmembrane</keyword>
<proteinExistence type="predicted"/>
<keyword evidence="7 9" id="KW-0472">Membrane</keyword>
<feature type="region of interest" description="Disordered" evidence="8">
    <location>
        <begin position="510"/>
        <end position="534"/>
    </location>
</feature>
<dbReference type="PANTHER" id="PTHR33281:SF19">
    <property type="entry name" value="VOLTAGE-DEPENDENT ANION CHANNEL-FORMING PROTEIN YNEE"/>
    <property type="match status" value="1"/>
</dbReference>
<evidence type="ECO:0000256" key="1">
    <source>
        <dbReference type="ARBA" id="ARBA00004651"/>
    </source>
</evidence>
<evidence type="ECO:0000256" key="4">
    <source>
        <dbReference type="ARBA" id="ARBA00022692"/>
    </source>
</evidence>
<evidence type="ECO:0000256" key="9">
    <source>
        <dbReference type="SAM" id="Phobius"/>
    </source>
</evidence>
<dbReference type="Pfam" id="PF25539">
    <property type="entry name" value="Bestrophin_2"/>
    <property type="match status" value="2"/>
</dbReference>
<name>A0A8H5D5X0_9AGAR</name>
<reference evidence="10 11" key="1">
    <citation type="journal article" date="2020" name="ISME J.">
        <title>Uncovering the hidden diversity of litter-decomposition mechanisms in mushroom-forming fungi.</title>
        <authorList>
            <person name="Floudas D."/>
            <person name="Bentzer J."/>
            <person name="Ahren D."/>
            <person name="Johansson T."/>
            <person name="Persson P."/>
            <person name="Tunlid A."/>
        </authorList>
    </citation>
    <scope>NUCLEOTIDE SEQUENCE [LARGE SCALE GENOMIC DNA]</scope>
    <source>
        <strain evidence="10 11">CBS 146.42</strain>
    </source>
</reference>
<evidence type="ECO:0000256" key="6">
    <source>
        <dbReference type="ARBA" id="ARBA00023065"/>
    </source>
</evidence>
<dbReference type="GO" id="GO:0005886">
    <property type="term" value="C:plasma membrane"/>
    <property type="evidence" value="ECO:0007669"/>
    <property type="project" value="UniProtKB-SubCell"/>
</dbReference>
<evidence type="ECO:0000256" key="2">
    <source>
        <dbReference type="ARBA" id="ARBA00022448"/>
    </source>
</evidence>
<evidence type="ECO:0000256" key="5">
    <source>
        <dbReference type="ARBA" id="ARBA00022989"/>
    </source>
</evidence>
<comment type="subcellular location">
    <subcellularLocation>
        <location evidence="1">Cell membrane</location>
        <topology evidence="1">Multi-pass membrane protein</topology>
    </subcellularLocation>
</comment>
<feature type="transmembrane region" description="Helical" evidence="9">
    <location>
        <begin position="12"/>
        <end position="29"/>
    </location>
</feature>
<evidence type="ECO:0000313" key="10">
    <source>
        <dbReference type="EMBL" id="KAF5354155.1"/>
    </source>
</evidence>
<gene>
    <name evidence="10" type="ORF">D9756_007124</name>
</gene>
<keyword evidence="5 9" id="KW-1133">Transmembrane helix</keyword>
<evidence type="ECO:0000313" key="11">
    <source>
        <dbReference type="Proteomes" id="UP000559027"/>
    </source>
</evidence>